<dbReference type="Proteomes" id="UP001056120">
    <property type="component" value="Linkage Group LG06"/>
</dbReference>
<sequence length="96" mass="11018">MKRQIMRLKGDGDASLKQPWINHAHINYMSRVHNRLQDEFKLCGIMKLLITVKKNPGRNVVFEIVLQVGLRDEVSWLGSGATRIGVHAFVSDQRHL</sequence>
<comment type="caution">
    <text evidence="1">The sequence shown here is derived from an EMBL/GenBank/DDBJ whole genome shotgun (WGS) entry which is preliminary data.</text>
</comment>
<evidence type="ECO:0000313" key="2">
    <source>
        <dbReference type="Proteomes" id="UP001056120"/>
    </source>
</evidence>
<name>A0ACB9IYU5_9ASTR</name>
<organism evidence="1 2">
    <name type="scientific">Smallanthus sonchifolius</name>
    <dbReference type="NCBI Taxonomy" id="185202"/>
    <lineage>
        <taxon>Eukaryota</taxon>
        <taxon>Viridiplantae</taxon>
        <taxon>Streptophyta</taxon>
        <taxon>Embryophyta</taxon>
        <taxon>Tracheophyta</taxon>
        <taxon>Spermatophyta</taxon>
        <taxon>Magnoliopsida</taxon>
        <taxon>eudicotyledons</taxon>
        <taxon>Gunneridae</taxon>
        <taxon>Pentapetalae</taxon>
        <taxon>asterids</taxon>
        <taxon>campanulids</taxon>
        <taxon>Asterales</taxon>
        <taxon>Asteraceae</taxon>
        <taxon>Asteroideae</taxon>
        <taxon>Heliantheae alliance</taxon>
        <taxon>Millerieae</taxon>
        <taxon>Smallanthus</taxon>
    </lineage>
</organism>
<protein>
    <submittedName>
        <fullName evidence="1">Uncharacterized protein</fullName>
    </submittedName>
</protein>
<evidence type="ECO:0000313" key="1">
    <source>
        <dbReference type="EMBL" id="KAI3812626.1"/>
    </source>
</evidence>
<accession>A0ACB9IYU5</accession>
<reference evidence="2" key="1">
    <citation type="journal article" date="2022" name="Mol. Ecol. Resour.">
        <title>The genomes of chicory, endive, great burdock and yacon provide insights into Asteraceae palaeo-polyploidization history and plant inulin production.</title>
        <authorList>
            <person name="Fan W."/>
            <person name="Wang S."/>
            <person name="Wang H."/>
            <person name="Wang A."/>
            <person name="Jiang F."/>
            <person name="Liu H."/>
            <person name="Zhao H."/>
            <person name="Xu D."/>
            <person name="Zhang Y."/>
        </authorList>
    </citation>
    <scope>NUCLEOTIDE SEQUENCE [LARGE SCALE GENOMIC DNA]</scope>
    <source>
        <strain evidence="2">cv. Yunnan</strain>
    </source>
</reference>
<gene>
    <name evidence="1" type="ORF">L1987_17337</name>
</gene>
<proteinExistence type="predicted"/>
<dbReference type="EMBL" id="CM042023">
    <property type="protein sequence ID" value="KAI3812626.1"/>
    <property type="molecule type" value="Genomic_DNA"/>
</dbReference>
<reference evidence="1 2" key="2">
    <citation type="journal article" date="2022" name="Mol. Ecol. Resour.">
        <title>The genomes of chicory, endive, great burdock and yacon provide insights into Asteraceae paleo-polyploidization history and plant inulin production.</title>
        <authorList>
            <person name="Fan W."/>
            <person name="Wang S."/>
            <person name="Wang H."/>
            <person name="Wang A."/>
            <person name="Jiang F."/>
            <person name="Liu H."/>
            <person name="Zhao H."/>
            <person name="Xu D."/>
            <person name="Zhang Y."/>
        </authorList>
    </citation>
    <scope>NUCLEOTIDE SEQUENCE [LARGE SCALE GENOMIC DNA]</scope>
    <source>
        <strain evidence="2">cv. Yunnan</strain>
        <tissue evidence="1">Leaves</tissue>
    </source>
</reference>
<keyword evidence="2" id="KW-1185">Reference proteome</keyword>